<evidence type="ECO:0000256" key="1">
    <source>
        <dbReference type="ARBA" id="ARBA00007824"/>
    </source>
</evidence>
<protein>
    <submittedName>
        <fullName evidence="6">HRSL1 enzyme</fullName>
    </submittedName>
</protein>
<dbReference type="PROSITE" id="PS51934">
    <property type="entry name" value="LRAT"/>
    <property type="match status" value="1"/>
</dbReference>
<keyword evidence="3" id="KW-0378">Hydrolase</keyword>
<feature type="non-terminal residue" evidence="6">
    <location>
        <position position="125"/>
    </location>
</feature>
<dbReference type="PANTHER" id="PTHR13943:SF37">
    <property type="entry name" value="PHOSPHOLIPASE A AND ACYLTRANSFERASE 1"/>
    <property type="match status" value="1"/>
</dbReference>
<keyword evidence="2" id="KW-0808">Transferase</keyword>
<name>A0A851F0P5_PITSO</name>
<dbReference type="InterPro" id="IPR051496">
    <property type="entry name" value="H-rev107_PLA/AT"/>
</dbReference>
<keyword evidence="4" id="KW-0443">Lipid metabolism</keyword>
<comment type="caution">
    <text evidence="6">The sequence shown here is derived from an EMBL/GenBank/DDBJ whole genome shotgun (WGS) entry which is preliminary data.</text>
</comment>
<sequence>PMPGDLIEIQRRGYYQHWVLYLGDGYVIHVTAADEDASPASASTVAVCARKAMVRKQLLKVVVGNDYWHVNNKYDSSRKPFAVEEIIRRAERWINREWEYGLVKHNCEHFVTMLRYGEGVSDQVS</sequence>
<evidence type="ECO:0000313" key="7">
    <source>
        <dbReference type="Proteomes" id="UP000633448"/>
    </source>
</evidence>
<evidence type="ECO:0000256" key="4">
    <source>
        <dbReference type="ARBA" id="ARBA00023098"/>
    </source>
</evidence>
<gene>
    <name evidence="6" type="primary">Hrasls_1</name>
    <name evidence="6" type="ORF">PITSOR_R02244</name>
</gene>
<dbReference type="AlphaFoldDB" id="A0A851F0P5"/>
<dbReference type="GO" id="GO:0005737">
    <property type="term" value="C:cytoplasm"/>
    <property type="evidence" value="ECO:0007669"/>
    <property type="project" value="TreeGrafter"/>
</dbReference>
<proteinExistence type="inferred from homology"/>
<dbReference type="Gene3D" id="3.90.1720.10">
    <property type="entry name" value="endopeptidase domain like (from Nostoc punctiforme)"/>
    <property type="match status" value="1"/>
</dbReference>
<dbReference type="PANTHER" id="PTHR13943">
    <property type="entry name" value="HRAS-LIKE SUPPRESSOR - RELATED"/>
    <property type="match status" value="1"/>
</dbReference>
<dbReference type="GO" id="GO:0008970">
    <property type="term" value="F:phospholipase A1 activity"/>
    <property type="evidence" value="ECO:0007669"/>
    <property type="project" value="TreeGrafter"/>
</dbReference>
<keyword evidence="7" id="KW-1185">Reference proteome</keyword>
<evidence type="ECO:0000256" key="2">
    <source>
        <dbReference type="ARBA" id="ARBA00022679"/>
    </source>
</evidence>
<feature type="non-terminal residue" evidence="6">
    <location>
        <position position="1"/>
    </location>
</feature>
<dbReference type="GO" id="GO:0004623">
    <property type="term" value="F:phospholipase A2 activity"/>
    <property type="evidence" value="ECO:0007669"/>
    <property type="project" value="TreeGrafter"/>
</dbReference>
<evidence type="ECO:0000313" key="6">
    <source>
        <dbReference type="EMBL" id="NWI88689.1"/>
    </source>
</evidence>
<dbReference type="InterPro" id="IPR007053">
    <property type="entry name" value="LRAT_dom"/>
</dbReference>
<evidence type="ECO:0000256" key="3">
    <source>
        <dbReference type="ARBA" id="ARBA00022801"/>
    </source>
</evidence>
<organism evidence="6 7">
    <name type="scientific">Pitta sordida</name>
    <name type="common">Hooded pitta</name>
    <dbReference type="NCBI Taxonomy" id="9163"/>
    <lineage>
        <taxon>Eukaryota</taxon>
        <taxon>Metazoa</taxon>
        <taxon>Chordata</taxon>
        <taxon>Craniata</taxon>
        <taxon>Vertebrata</taxon>
        <taxon>Euteleostomi</taxon>
        <taxon>Archelosauria</taxon>
        <taxon>Archosauria</taxon>
        <taxon>Dinosauria</taxon>
        <taxon>Saurischia</taxon>
        <taxon>Theropoda</taxon>
        <taxon>Coelurosauria</taxon>
        <taxon>Aves</taxon>
        <taxon>Neognathae</taxon>
        <taxon>Neoaves</taxon>
        <taxon>Telluraves</taxon>
        <taxon>Australaves</taxon>
        <taxon>Passeriformes</taxon>
        <taxon>Pittidae</taxon>
        <taxon>Pitta</taxon>
    </lineage>
</organism>
<dbReference type="GO" id="GO:0070292">
    <property type="term" value="P:N-acylphosphatidylethanolamine metabolic process"/>
    <property type="evidence" value="ECO:0007669"/>
    <property type="project" value="TreeGrafter"/>
</dbReference>
<accession>A0A851F0P5</accession>
<comment type="similarity">
    <text evidence="1">Belongs to the H-rev107 family.</text>
</comment>
<reference evidence="6" key="1">
    <citation type="submission" date="2019-10" db="EMBL/GenBank/DDBJ databases">
        <title>Bird 10,000 Genomes (B10K) Project - Family phase.</title>
        <authorList>
            <person name="Zhang G."/>
        </authorList>
    </citation>
    <scope>NUCLEOTIDE SEQUENCE</scope>
    <source>
        <strain evidence="6">B10K-DU-002-53</strain>
        <tissue evidence="6">Muscle</tissue>
    </source>
</reference>
<dbReference type="OrthoDB" id="421951at2759"/>
<feature type="domain" description="LRAT" evidence="5">
    <location>
        <begin position="7"/>
        <end position="123"/>
    </location>
</feature>
<dbReference type="GO" id="GO:0016410">
    <property type="term" value="F:N-acyltransferase activity"/>
    <property type="evidence" value="ECO:0007669"/>
    <property type="project" value="TreeGrafter"/>
</dbReference>
<dbReference type="Proteomes" id="UP000633448">
    <property type="component" value="Unassembled WGS sequence"/>
</dbReference>
<dbReference type="Pfam" id="PF04970">
    <property type="entry name" value="LRAT"/>
    <property type="match status" value="1"/>
</dbReference>
<dbReference type="EMBL" id="WEKX01009344">
    <property type="protein sequence ID" value="NWI88689.1"/>
    <property type="molecule type" value="Genomic_DNA"/>
</dbReference>
<evidence type="ECO:0000259" key="5">
    <source>
        <dbReference type="PROSITE" id="PS51934"/>
    </source>
</evidence>